<dbReference type="Gene3D" id="1.20.1050.10">
    <property type="match status" value="1"/>
</dbReference>
<dbReference type="SFLD" id="SFLDG00358">
    <property type="entry name" value="Main_(cytGST)"/>
    <property type="match status" value="1"/>
</dbReference>
<dbReference type="PANTHER" id="PTHR44051:SF3">
    <property type="entry name" value="TRANSCRIPTIONAL REGULATOR URE2"/>
    <property type="match status" value="1"/>
</dbReference>
<dbReference type="Pfam" id="PF13409">
    <property type="entry name" value="GST_N_2"/>
    <property type="match status" value="1"/>
</dbReference>
<dbReference type="InterPro" id="IPR040079">
    <property type="entry name" value="Glutathione_S-Trfase"/>
</dbReference>
<dbReference type="AlphaFoldDB" id="A0A9P9AFP8"/>
<dbReference type="EMBL" id="JAGSXJ010000002">
    <property type="protein sequence ID" value="KAH6695492.1"/>
    <property type="molecule type" value="Genomic_DNA"/>
</dbReference>
<evidence type="ECO:0000259" key="4">
    <source>
        <dbReference type="PROSITE" id="PS50405"/>
    </source>
</evidence>
<dbReference type="Gene3D" id="3.40.30.10">
    <property type="entry name" value="Glutaredoxin"/>
    <property type="match status" value="1"/>
</dbReference>
<comment type="caution">
    <text evidence="5">The sequence shown here is derived from an EMBL/GenBank/DDBJ whole genome shotgun (WGS) entry which is preliminary data.</text>
</comment>
<comment type="similarity">
    <text evidence="1">Belongs to the GST superfamily.</text>
</comment>
<dbReference type="InterPro" id="IPR036249">
    <property type="entry name" value="Thioredoxin-like_sf"/>
</dbReference>
<dbReference type="InterPro" id="IPR010987">
    <property type="entry name" value="Glutathione-S-Trfase_C-like"/>
</dbReference>
<gene>
    <name evidence="5" type="ORF">F5X68DRAFT_244141</name>
</gene>
<feature type="region of interest" description="Disordered" evidence="2">
    <location>
        <begin position="213"/>
        <end position="237"/>
    </location>
</feature>
<dbReference type="SUPFAM" id="SSF52833">
    <property type="entry name" value="Thioredoxin-like"/>
    <property type="match status" value="1"/>
</dbReference>
<evidence type="ECO:0000313" key="6">
    <source>
        <dbReference type="Proteomes" id="UP000770015"/>
    </source>
</evidence>
<sequence>MSSSLQPFVLYYHGPSPNPTKVLIILEELGLPYKLEEIVTDKLKTEPFISLNPNGRVPALVDPNRDNLTLFESMAIIDYLIAEYDTDAKLHYTTFEEKYAARCWGYFQVSGQGPYFGQSAWFHYYHPEKLQSAIDRYENEARRVTTVIEAHLAKQGTDYLVGDKLTYADLAWVPYYNVFQRIAPGAEISDLKLVQAWLARMNERPSVAKSVEFTKAEIEKHHPKATDEGAESTNTKE</sequence>
<evidence type="ECO:0000259" key="3">
    <source>
        <dbReference type="PROSITE" id="PS50404"/>
    </source>
</evidence>
<feature type="domain" description="GST N-terminal" evidence="3">
    <location>
        <begin position="6"/>
        <end position="88"/>
    </location>
</feature>
<keyword evidence="6" id="KW-1185">Reference proteome</keyword>
<dbReference type="Proteomes" id="UP000770015">
    <property type="component" value="Unassembled WGS sequence"/>
</dbReference>
<reference evidence="5" key="1">
    <citation type="journal article" date="2021" name="Nat. Commun.">
        <title>Genetic determinants of endophytism in the Arabidopsis root mycobiome.</title>
        <authorList>
            <person name="Mesny F."/>
            <person name="Miyauchi S."/>
            <person name="Thiergart T."/>
            <person name="Pickel B."/>
            <person name="Atanasova L."/>
            <person name="Karlsson M."/>
            <person name="Huettel B."/>
            <person name="Barry K.W."/>
            <person name="Haridas S."/>
            <person name="Chen C."/>
            <person name="Bauer D."/>
            <person name="Andreopoulos W."/>
            <person name="Pangilinan J."/>
            <person name="LaButti K."/>
            <person name="Riley R."/>
            <person name="Lipzen A."/>
            <person name="Clum A."/>
            <person name="Drula E."/>
            <person name="Henrissat B."/>
            <person name="Kohler A."/>
            <person name="Grigoriev I.V."/>
            <person name="Martin F.M."/>
            <person name="Hacquard S."/>
        </authorList>
    </citation>
    <scope>NUCLEOTIDE SEQUENCE</scope>
    <source>
        <strain evidence="5">MPI-SDFR-AT-0117</strain>
    </source>
</reference>
<protein>
    <submittedName>
        <fullName evidence="5">Glutathione-s-transferase theta, gst</fullName>
    </submittedName>
</protein>
<dbReference type="SFLD" id="SFLDG01151">
    <property type="entry name" value="Main.2:_Nu-like"/>
    <property type="match status" value="1"/>
</dbReference>
<dbReference type="InterPro" id="IPR004045">
    <property type="entry name" value="Glutathione_S-Trfase_N"/>
</dbReference>
<accession>A0A9P9AFP8</accession>
<dbReference type="SUPFAM" id="SSF47616">
    <property type="entry name" value="GST C-terminal domain-like"/>
    <property type="match status" value="1"/>
</dbReference>
<name>A0A9P9AFP8_9PEZI</name>
<dbReference type="OrthoDB" id="422574at2759"/>
<dbReference type="PANTHER" id="PTHR44051">
    <property type="entry name" value="GLUTATHIONE S-TRANSFERASE-RELATED"/>
    <property type="match status" value="1"/>
</dbReference>
<dbReference type="Pfam" id="PF00043">
    <property type="entry name" value="GST_C"/>
    <property type="match status" value="1"/>
</dbReference>
<dbReference type="PROSITE" id="PS50405">
    <property type="entry name" value="GST_CTER"/>
    <property type="match status" value="1"/>
</dbReference>
<evidence type="ECO:0000313" key="5">
    <source>
        <dbReference type="EMBL" id="KAH6695492.1"/>
    </source>
</evidence>
<dbReference type="InterPro" id="IPR036282">
    <property type="entry name" value="Glutathione-S-Trfase_C_sf"/>
</dbReference>
<feature type="compositionally biased region" description="Basic and acidic residues" evidence="2">
    <location>
        <begin position="213"/>
        <end position="227"/>
    </location>
</feature>
<dbReference type="CDD" id="cd03048">
    <property type="entry name" value="GST_N_Ure2p_like"/>
    <property type="match status" value="1"/>
</dbReference>
<evidence type="ECO:0000256" key="1">
    <source>
        <dbReference type="ARBA" id="ARBA00007409"/>
    </source>
</evidence>
<feature type="domain" description="GST C-terminal" evidence="4">
    <location>
        <begin position="94"/>
        <end position="222"/>
    </location>
</feature>
<dbReference type="InterPro" id="IPR004046">
    <property type="entry name" value="GST_C"/>
</dbReference>
<dbReference type="SFLD" id="SFLDS00019">
    <property type="entry name" value="Glutathione_Transferase_(cytos"/>
    <property type="match status" value="1"/>
</dbReference>
<proteinExistence type="inferred from homology"/>
<evidence type="ECO:0000256" key="2">
    <source>
        <dbReference type="SAM" id="MobiDB-lite"/>
    </source>
</evidence>
<organism evidence="5 6">
    <name type="scientific">Plectosphaerella plurivora</name>
    <dbReference type="NCBI Taxonomy" id="936078"/>
    <lineage>
        <taxon>Eukaryota</taxon>
        <taxon>Fungi</taxon>
        <taxon>Dikarya</taxon>
        <taxon>Ascomycota</taxon>
        <taxon>Pezizomycotina</taxon>
        <taxon>Sordariomycetes</taxon>
        <taxon>Hypocreomycetidae</taxon>
        <taxon>Glomerellales</taxon>
        <taxon>Plectosphaerellaceae</taxon>
        <taxon>Plectosphaerella</taxon>
    </lineage>
</organism>
<dbReference type="PROSITE" id="PS50404">
    <property type="entry name" value="GST_NTER"/>
    <property type="match status" value="1"/>
</dbReference>